<dbReference type="GO" id="GO:0005576">
    <property type="term" value="C:extracellular region"/>
    <property type="evidence" value="ECO:0007669"/>
    <property type="project" value="TreeGrafter"/>
</dbReference>
<keyword evidence="9" id="KW-1185">Reference proteome</keyword>
<keyword evidence="4 7" id="KW-0442">Lipid degradation</keyword>
<dbReference type="EMBL" id="CAJPVJ010002969">
    <property type="protein sequence ID" value="CAG2167033.1"/>
    <property type="molecule type" value="Genomic_DNA"/>
</dbReference>
<dbReference type="EMBL" id="OC917794">
    <property type="protein sequence ID" value="CAD7648006.1"/>
    <property type="molecule type" value="Genomic_DNA"/>
</dbReference>
<dbReference type="InterPro" id="IPR007000">
    <property type="entry name" value="PLipase_B-like"/>
</dbReference>
<dbReference type="GO" id="GO:0004620">
    <property type="term" value="F:phospholipase activity"/>
    <property type="evidence" value="ECO:0007669"/>
    <property type="project" value="InterPro"/>
</dbReference>
<evidence type="ECO:0000256" key="5">
    <source>
        <dbReference type="ARBA" id="ARBA00023098"/>
    </source>
</evidence>
<dbReference type="PANTHER" id="PTHR12370:SF3">
    <property type="entry name" value="PHOSPHOLIPASE B-LIKE 2-RELATED"/>
    <property type="match status" value="1"/>
</dbReference>
<dbReference type="EC" id="3.1.1.-" evidence="7"/>
<sequence length="516" mass="59913">MILHNRFAQLEVHTNPIHDDSAQAYHAGFIEGYLTADLMAMHWRNQIELYCDNQEKYCRKLFKFLDKNLNVTQERARSERNVSAYWHQIGLVLEQLTGLQDGYNVKLWAHIPDRPRMQVDSRGLIALTIIPELNEFELMLNKTIKSKGRDGSCSAIVKPLADGSDLYVAHNTWVWYSMMLRVFKKYELNYRRVGESDEIIPGRISAFSSYPGALTSIDDFYILSSGLVVQETSITNINTELWTRIRAESIVLEFIRNLVANRLAESGNEWSQIFEEYNSGTYNDQFMVVDYKRFSVDTKPQDLGPDVLWVLEQMPSLIKSADLTDILRSQGYWASYNVPFFEQIFNISGYNRLEELYGDYYSYNKTARALIFRRDQSKVRDLTTIYSLMRYNDYENDSLSRCDCRPPYTSEYAIAARNDLNDPNGTYPFEALGFRDWGAIDVKITTKEMAKSFEMLVVSSPSYEKHQPFQWSTTKLSKTIRHEGHPDKWAFGPYFIKWYPFESEIAGVTIAESPAL</sequence>
<dbReference type="Pfam" id="PF04916">
    <property type="entry name" value="Phospholip_B"/>
    <property type="match status" value="1"/>
</dbReference>
<evidence type="ECO:0000256" key="2">
    <source>
        <dbReference type="ARBA" id="ARBA00022729"/>
    </source>
</evidence>
<keyword evidence="6" id="KW-0325">Glycoprotein</keyword>
<accession>A0A7R9LWM2</accession>
<comment type="function">
    <text evidence="7">Putative phospholipase.</text>
</comment>
<proteinExistence type="inferred from homology"/>
<evidence type="ECO:0000256" key="7">
    <source>
        <dbReference type="RuleBase" id="RU364138"/>
    </source>
</evidence>
<dbReference type="OrthoDB" id="443524at2759"/>
<dbReference type="GO" id="GO:0009395">
    <property type="term" value="P:phospholipid catabolic process"/>
    <property type="evidence" value="ECO:0007669"/>
    <property type="project" value="TreeGrafter"/>
</dbReference>
<name>A0A7R9LWM2_9ACAR</name>
<dbReference type="Proteomes" id="UP000728032">
    <property type="component" value="Unassembled WGS sequence"/>
</dbReference>
<protein>
    <recommendedName>
        <fullName evidence="7">Phospholipase B-like</fullName>
        <ecNumber evidence="7">3.1.1.-</ecNumber>
    </recommendedName>
</protein>
<evidence type="ECO:0000256" key="1">
    <source>
        <dbReference type="ARBA" id="ARBA00007835"/>
    </source>
</evidence>
<keyword evidence="2" id="KW-0732">Signal</keyword>
<comment type="similarity">
    <text evidence="1 7">Belongs to the phospholipase B-like family.</text>
</comment>
<evidence type="ECO:0000256" key="6">
    <source>
        <dbReference type="ARBA" id="ARBA00023180"/>
    </source>
</evidence>
<keyword evidence="5 7" id="KW-0443">Lipid metabolism</keyword>
<dbReference type="Gene3D" id="3.60.60.30">
    <property type="match status" value="1"/>
</dbReference>
<gene>
    <name evidence="8" type="ORF">ONB1V03_LOCUS6545</name>
</gene>
<evidence type="ECO:0000313" key="9">
    <source>
        <dbReference type="Proteomes" id="UP000728032"/>
    </source>
</evidence>
<organism evidence="8">
    <name type="scientific">Oppiella nova</name>
    <dbReference type="NCBI Taxonomy" id="334625"/>
    <lineage>
        <taxon>Eukaryota</taxon>
        <taxon>Metazoa</taxon>
        <taxon>Ecdysozoa</taxon>
        <taxon>Arthropoda</taxon>
        <taxon>Chelicerata</taxon>
        <taxon>Arachnida</taxon>
        <taxon>Acari</taxon>
        <taxon>Acariformes</taxon>
        <taxon>Sarcoptiformes</taxon>
        <taxon>Oribatida</taxon>
        <taxon>Brachypylina</taxon>
        <taxon>Oppioidea</taxon>
        <taxon>Oppiidae</taxon>
        <taxon>Oppiella</taxon>
    </lineage>
</organism>
<evidence type="ECO:0000256" key="3">
    <source>
        <dbReference type="ARBA" id="ARBA00022801"/>
    </source>
</evidence>
<evidence type="ECO:0000256" key="4">
    <source>
        <dbReference type="ARBA" id="ARBA00022963"/>
    </source>
</evidence>
<dbReference type="PANTHER" id="PTHR12370">
    <property type="entry name" value="PHOSPHOLIPASE B-RELATED"/>
    <property type="match status" value="1"/>
</dbReference>
<dbReference type="AlphaFoldDB" id="A0A7R9LWM2"/>
<reference evidence="8" key="1">
    <citation type="submission" date="2020-11" db="EMBL/GenBank/DDBJ databases">
        <authorList>
            <person name="Tran Van P."/>
        </authorList>
    </citation>
    <scope>NUCLEOTIDE SEQUENCE</scope>
</reference>
<keyword evidence="3 7" id="KW-0378">Hydrolase</keyword>
<evidence type="ECO:0000313" key="8">
    <source>
        <dbReference type="EMBL" id="CAD7648006.1"/>
    </source>
</evidence>